<dbReference type="InterPro" id="IPR009671">
    <property type="entry name" value="RraB_dom"/>
</dbReference>
<feature type="compositionally biased region" description="Acidic residues" evidence="1">
    <location>
        <begin position="123"/>
        <end position="132"/>
    </location>
</feature>
<dbReference type="Gene3D" id="3.30.70.970">
    <property type="entry name" value="RraB-like"/>
    <property type="match status" value="1"/>
</dbReference>
<feature type="region of interest" description="Disordered" evidence="1">
    <location>
        <begin position="109"/>
        <end position="132"/>
    </location>
</feature>
<dbReference type="EMBL" id="BAABGA010000120">
    <property type="protein sequence ID" value="GAA4472472.1"/>
    <property type="molecule type" value="Genomic_DNA"/>
</dbReference>
<feature type="domain" description="Regulator of ribonuclease activity B" evidence="2">
    <location>
        <begin position="7"/>
        <end position="121"/>
    </location>
</feature>
<feature type="region of interest" description="Disordered" evidence="1">
    <location>
        <begin position="55"/>
        <end position="80"/>
    </location>
</feature>
<dbReference type="Pfam" id="PF06877">
    <property type="entry name" value="RraB"/>
    <property type="match status" value="1"/>
</dbReference>
<protein>
    <submittedName>
        <fullName evidence="3">Ribonuclease E inhibitor RraB</fullName>
    </submittedName>
</protein>
<accession>A0ABP8NWC3</accession>
<evidence type="ECO:0000313" key="3">
    <source>
        <dbReference type="EMBL" id="GAA4472472.1"/>
    </source>
</evidence>
<reference evidence="4" key="1">
    <citation type="journal article" date="2019" name="Int. J. Syst. Evol. Microbiol.">
        <title>The Global Catalogue of Microorganisms (GCM) 10K type strain sequencing project: providing services to taxonomists for standard genome sequencing and annotation.</title>
        <authorList>
            <consortium name="The Broad Institute Genomics Platform"/>
            <consortium name="The Broad Institute Genome Sequencing Center for Infectious Disease"/>
            <person name="Wu L."/>
            <person name="Ma J."/>
        </authorList>
    </citation>
    <scope>NUCLEOTIDE SEQUENCE [LARGE SCALE GENOMIC DNA]</scope>
    <source>
        <strain evidence="4">JCM 17759</strain>
    </source>
</reference>
<evidence type="ECO:0000256" key="1">
    <source>
        <dbReference type="SAM" id="MobiDB-lite"/>
    </source>
</evidence>
<sequence length="132" mass="14779">MTTYPEDADGAVLANLQSLGVDMSAPLLIEFAVDAPDEASAHRIEKALVAKQYETEVYYDSGEPDEDDEEELEEDDEEFGPSWTVYVNVTMVPEYDEIIRIQAELDELSKPHGGRSDGWGVMMDEESLPDEM</sequence>
<gene>
    <name evidence="3" type="ORF">GCM10023156_69020</name>
</gene>
<feature type="compositionally biased region" description="Acidic residues" evidence="1">
    <location>
        <begin position="62"/>
        <end position="79"/>
    </location>
</feature>
<dbReference type="InterPro" id="IPR036701">
    <property type="entry name" value="RraB-like_sf"/>
</dbReference>
<dbReference type="SUPFAM" id="SSF89946">
    <property type="entry name" value="Hypothetical protein VC0424"/>
    <property type="match status" value="1"/>
</dbReference>
<keyword evidence="4" id="KW-1185">Reference proteome</keyword>
<proteinExistence type="predicted"/>
<dbReference type="Proteomes" id="UP001500840">
    <property type="component" value="Unassembled WGS sequence"/>
</dbReference>
<comment type="caution">
    <text evidence="3">The sequence shown here is derived from an EMBL/GenBank/DDBJ whole genome shotgun (WGS) entry which is preliminary data.</text>
</comment>
<organism evidence="3 4">
    <name type="scientific">Novipirellula rosea</name>
    <dbReference type="NCBI Taxonomy" id="1031540"/>
    <lineage>
        <taxon>Bacteria</taxon>
        <taxon>Pseudomonadati</taxon>
        <taxon>Planctomycetota</taxon>
        <taxon>Planctomycetia</taxon>
        <taxon>Pirellulales</taxon>
        <taxon>Pirellulaceae</taxon>
        <taxon>Novipirellula</taxon>
    </lineage>
</organism>
<evidence type="ECO:0000313" key="4">
    <source>
        <dbReference type="Proteomes" id="UP001500840"/>
    </source>
</evidence>
<dbReference type="RefSeq" id="WP_339941426.1">
    <property type="nucleotide sequence ID" value="NZ_BAABGA010000120.1"/>
</dbReference>
<evidence type="ECO:0000259" key="2">
    <source>
        <dbReference type="Pfam" id="PF06877"/>
    </source>
</evidence>
<name>A0ABP8NWC3_9BACT</name>